<proteinExistence type="predicted"/>
<comment type="caution">
    <text evidence="2">The sequence shown here is derived from an EMBL/GenBank/DDBJ whole genome shotgun (WGS) entry which is preliminary data.</text>
</comment>
<dbReference type="CDD" id="cd02440">
    <property type="entry name" value="AdoMet_MTases"/>
    <property type="match status" value="1"/>
</dbReference>
<dbReference type="AlphaFoldDB" id="A0A932MPW9"/>
<evidence type="ECO:0000313" key="2">
    <source>
        <dbReference type="EMBL" id="MBI3129298.1"/>
    </source>
</evidence>
<protein>
    <submittedName>
        <fullName evidence="2">Methyltransferase domain-containing protein</fullName>
    </submittedName>
</protein>
<name>A0A932MPW9_UNCTE</name>
<dbReference type="SUPFAM" id="SSF53335">
    <property type="entry name" value="S-adenosyl-L-methionine-dependent methyltransferases"/>
    <property type="match status" value="1"/>
</dbReference>
<dbReference type="EMBL" id="JACPUR010000040">
    <property type="protein sequence ID" value="MBI3129298.1"/>
    <property type="molecule type" value="Genomic_DNA"/>
</dbReference>
<dbReference type="InterPro" id="IPR013216">
    <property type="entry name" value="Methyltransf_11"/>
</dbReference>
<dbReference type="Proteomes" id="UP000782312">
    <property type="component" value="Unassembled WGS sequence"/>
</dbReference>
<keyword evidence="2" id="KW-0489">Methyltransferase</keyword>
<gene>
    <name evidence="2" type="ORF">HYZ11_16945</name>
</gene>
<dbReference type="InterPro" id="IPR029063">
    <property type="entry name" value="SAM-dependent_MTases_sf"/>
</dbReference>
<dbReference type="GO" id="GO:0032259">
    <property type="term" value="P:methylation"/>
    <property type="evidence" value="ECO:0007669"/>
    <property type="project" value="UniProtKB-KW"/>
</dbReference>
<keyword evidence="2" id="KW-0808">Transferase</keyword>
<organism evidence="2 3">
    <name type="scientific">Tectimicrobiota bacterium</name>
    <dbReference type="NCBI Taxonomy" id="2528274"/>
    <lineage>
        <taxon>Bacteria</taxon>
        <taxon>Pseudomonadati</taxon>
        <taxon>Nitrospinota/Tectimicrobiota group</taxon>
        <taxon>Candidatus Tectimicrobiota</taxon>
    </lineage>
</organism>
<reference evidence="2" key="1">
    <citation type="submission" date="2020-07" db="EMBL/GenBank/DDBJ databases">
        <title>Huge and variable diversity of episymbiotic CPR bacteria and DPANN archaea in groundwater ecosystems.</title>
        <authorList>
            <person name="He C.Y."/>
            <person name="Keren R."/>
            <person name="Whittaker M."/>
            <person name="Farag I.F."/>
            <person name="Doudna J."/>
            <person name="Cate J.H.D."/>
            <person name="Banfield J.F."/>
        </authorList>
    </citation>
    <scope>NUCLEOTIDE SEQUENCE</scope>
    <source>
        <strain evidence="2">NC_groundwater_763_Ag_S-0.2um_68_21</strain>
    </source>
</reference>
<evidence type="ECO:0000313" key="3">
    <source>
        <dbReference type="Proteomes" id="UP000782312"/>
    </source>
</evidence>
<dbReference type="Gene3D" id="3.40.50.150">
    <property type="entry name" value="Vaccinia Virus protein VP39"/>
    <property type="match status" value="1"/>
</dbReference>
<dbReference type="Pfam" id="PF08241">
    <property type="entry name" value="Methyltransf_11"/>
    <property type="match status" value="1"/>
</dbReference>
<evidence type="ECO:0000259" key="1">
    <source>
        <dbReference type="Pfam" id="PF08241"/>
    </source>
</evidence>
<feature type="domain" description="Methyltransferase type 11" evidence="1">
    <location>
        <begin position="42"/>
        <end position="131"/>
    </location>
</feature>
<sequence>MNPDAGLQPGHHVQREGFFQKLAKERHGRLFRQWLGENGRILDLGCWDGALARHYAAGNDVIGLDLGLAALRLAAQVPGIRAVQAPLSGPLPFPDECFSAAVLADAGEHLPWLALILAEAHRVLRPEGLLVGSVPLASHLPDRRFTYRDFQGLLAARFQLEVFISGEPGAGNTAFRCRKM</sequence>
<accession>A0A932MPW9</accession>
<dbReference type="GO" id="GO:0008757">
    <property type="term" value="F:S-adenosylmethionine-dependent methyltransferase activity"/>
    <property type="evidence" value="ECO:0007669"/>
    <property type="project" value="InterPro"/>
</dbReference>